<gene>
    <name evidence="4" type="primary">MED11</name>
    <name evidence="7" type="ORF">PBRASI_LOCUS2848</name>
</gene>
<comment type="subcellular location">
    <subcellularLocation>
        <location evidence="1 4">Nucleus</location>
    </subcellularLocation>
</comment>
<evidence type="ECO:0000313" key="7">
    <source>
        <dbReference type="EMBL" id="CAG8505762.1"/>
    </source>
</evidence>
<proteinExistence type="inferred from homology"/>
<dbReference type="GO" id="GO:0016592">
    <property type="term" value="C:mediator complex"/>
    <property type="evidence" value="ECO:0007669"/>
    <property type="project" value="InterPro"/>
</dbReference>
<dbReference type="Proteomes" id="UP000789739">
    <property type="component" value="Unassembled WGS sequence"/>
</dbReference>
<feature type="compositionally biased region" description="Basic and acidic residues" evidence="6">
    <location>
        <begin position="17"/>
        <end position="27"/>
    </location>
</feature>
<organism evidence="7 8">
    <name type="scientific">Paraglomus brasilianum</name>
    <dbReference type="NCBI Taxonomy" id="144538"/>
    <lineage>
        <taxon>Eukaryota</taxon>
        <taxon>Fungi</taxon>
        <taxon>Fungi incertae sedis</taxon>
        <taxon>Mucoromycota</taxon>
        <taxon>Glomeromycotina</taxon>
        <taxon>Glomeromycetes</taxon>
        <taxon>Paraglomerales</taxon>
        <taxon>Paraglomeraceae</taxon>
        <taxon>Paraglomus</taxon>
    </lineage>
</organism>
<evidence type="ECO:0000256" key="6">
    <source>
        <dbReference type="SAM" id="MobiDB-lite"/>
    </source>
</evidence>
<evidence type="ECO:0000256" key="5">
    <source>
        <dbReference type="SAM" id="Coils"/>
    </source>
</evidence>
<evidence type="ECO:0000313" key="8">
    <source>
        <dbReference type="Proteomes" id="UP000789739"/>
    </source>
</evidence>
<dbReference type="OrthoDB" id="5418434at2759"/>
<keyword evidence="8" id="KW-1185">Reference proteome</keyword>
<dbReference type="GO" id="GO:0006357">
    <property type="term" value="P:regulation of transcription by RNA polymerase II"/>
    <property type="evidence" value="ECO:0007669"/>
    <property type="project" value="InterPro"/>
</dbReference>
<keyword evidence="3 4" id="KW-0539">Nucleus</keyword>
<dbReference type="Gene3D" id="1.10.287.3490">
    <property type="match status" value="1"/>
</dbReference>
<reference evidence="7" key="1">
    <citation type="submission" date="2021-06" db="EMBL/GenBank/DDBJ databases">
        <authorList>
            <person name="Kallberg Y."/>
            <person name="Tangrot J."/>
            <person name="Rosling A."/>
        </authorList>
    </citation>
    <scope>NUCLEOTIDE SEQUENCE</scope>
    <source>
        <strain evidence="7">BR232B</strain>
    </source>
</reference>
<dbReference type="GO" id="GO:0003712">
    <property type="term" value="F:transcription coregulator activity"/>
    <property type="evidence" value="ECO:0007669"/>
    <property type="project" value="InterPro"/>
</dbReference>
<comment type="similarity">
    <text evidence="2 4">Belongs to the Mediator complex subunit 11 family.</text>
</comment>
<dbReference type="Pfam" id="PF10280">
    <property type="entry name" value="Med11"/>
    <property type="match status" value="1"/>
</dbReference>
<name>A0A9N9F395_9GLOM</name>
<evidence type="ECO:0000256" key="3">
    <source>
        <dbReference type="ARBA" id="ARBA00023242"/>
    </source>
</evidence>
<comment type="subunit">
    <text evidence="4">Component of the Mediator complex.</text>
</comment>
<dbReference type="EMBL" id="CAJVPI010000235">
    <property type="protein sequence ID" value="CAG8505762.1"/>
    <property type="molecule type" value="Genomic_DNA"/>
</dbReference>
<dbReference type="InterPro" id="IPR019404">
    <property type="entry name" value="Mediator_Med11"/>
</dbReference>
<keyword evidence="4" id="KW-0010">Activator</keyword>
<evidence type="ECO:0000256" key="1">
    <source>
        <dbReference type="ARBA" id="ARBA00004123"/>
    </source>
</evidence>
<keyword evidence="4" id="KW-0804">Transcription</keyword>
<accession>A0A9N9F395</accession>
<comment type="function">
    <text evidence="4">Component of the Mediator complex, a coactivator involved in the regulated transcription of nearly all RNA polymerase II-dependent genes. Mediator functions as a bridge to convey information from gene-specific regulatory proteins to the basal RNA polymerase II transcription machinery. Mediator is recruited to promoters by direct interactions with regulatory proteins and serves as a scaffold for the assembly of a functional pre-initiation complex with RNA polymerase II and the general transcription factors.</text>
</comment>
<protein>
    <recommendedName>
        <fullName evidence="4">Mediator of RNA polymerase II transcription subunit 11</fullName>
    </recommendedName>
    <alternativeName>
        <fullName evidence="4">Mediator complex subunit 11</fullName>
    </alternativeName>
</protein>
<evidence type="ECO:0000256" key="4">
    <source>
        <dbReference type="RuleBase" id="RU364147"/>
    </source>
</evidence>
<evidence type="ECO:0000256" key="2">
    <source>
        <dbReference type="ARBA" id="ARBA00008186"/>
    </source>
</evidence>
<sequence length="185" mass="20734">MPLVVKTGSPMDTDNETVPRNESLESESARRIREIEETEKMIVEVLRTAGQAIMGLALKGQGETNENAASSSTSTAADGKATEKQQLKAFEELVAKLRDLLDTIQSRLREQFRAMRLLGITTGDIPFRVVTYGESKEYETWISAVKIIRKELDSVVDVDTDVKAEQFKTELTPQQINDIITPYRI</sequence>
<feature type="region of interest" description="Disordered" evidence="6">
    <location>
        <begin position="1"/>
        <end position="27"/>
    </location>
</feature>
<keyword evidence="5" id="KW-0175">Coiled coil</keyword>
<comment type="caution">
    <text evidence="7">The sequence shown here is derived from an EMBL/GenBank/DDBJ whole genome shotgun (WGS) entry which is preliminary data.</text>
</comment>
<feature type="coiled-coil region" evidence="5">
    <location>
        <begin position="80"/>
        <end position="107"/>
    </location>
</feature>
<keyword evidence="4" id="KW-0805">Transcription regulation</keyword>
<dbReference type="AlphaFoldDB" id="A0A9N9F395"/>